<evidence type="ECO:0000256" key="1">
    <source>
        <dbReference type="SAM" id="Phobius"/>
    </source>
</evidence>
<dbReference type="AlphaFoldDB" id="A0A370SJI4"/>
<keyword evidence="1" id="KW-1133">Transmembrane helix</keyword>
<keyword evidence="1" id="KW-0812">Transmembrane</keyword>
<evidence type="ECO:0000313" key="2">
    <source>
        <dbReference type="EMBL" id="RDL19872.1"/>
    </source>
</evidence>
<proteinExistence type="predicted"/>
<dbReference type="RefSeq" id="WP_115146904.1">
    <property type="nucleotide sequence ID" value="NZ_QRAV01000007.1"/>
</dbReference>
<dbReference type="Proteomes" id="UP000255365">
    <property type="component" value="Unassembled WGS sequence"/>
</dbReference>
<organism evidence="2 3">
    <name type="scientific">Pseudomonas jessenii</name>
    <dbReference type="NCBI Taxonomy" id="77298"/>
    <lineage>
        <taxon>Bacteria</taxon>
        <taxon>Pseudomonadati</taxon>
        <taxon>Pseudomonadota</taxon>
        <taxon>Gammaproteobacteria</taxon>
        <taxon>Pseudomonadales</taxon>
        <taxon>Pseudomonadaceae</taxon>
        <taxon>Pseudomonas</taxon>
    </lineage>
</organism>
<accession>A0A370SJI4</accession>
<keyword evidence="1" id="KW-0472">Membrane</keyword>
<name>A0A370SJI4_PSEJE</name>
<reference evidence="2 3" key="1">
    <citation type="submission" date="2018-07" db="EMBL/GenBank/DDBJ databases">
        <title>Genome sequencing of rice bacterial endophytes.</title>
        <authorList>
            <person name="Venturi V."/>
        </authorList>
    </citation>
    <scope>NUCLEOTIDE SEQUENCE [LARGE SCALE GENOMIC DNA]</scope>
    <source>
        <strain evidence="2 3">E2333</strain>
    </source>
</reference>
<feature type="transmembrane region" description="Helical" evidence="1">
    <location>
        <begin position="74"/>
        <end position="91"/>
    </location>
</feature>
<gene>
    <name evidence="2" type="ORF">DEU51_1077</name>
</gene>
<dbReference type="EMBL" id="QRAV01000007">
    <property type="protein sequence ID" value="RDL19872.1"/>
    <property type="molecule type" value="Genomic_DNA"/>
</dbReference>
<comment type="caution">
    <text evidence="2">The sequence shown here is derived from an EMBL/GenBank/DDBJ whole genome shotgun (WGS) entry which is preliminary data.</text>
</comment>
<protein>
    <submittedName>
        <fullName evidence="2">Uncharacterized protein</fullName>
    </submittedName>
</protein>
<feature type="transmembrane region" description="Helical" evidence="1">
    <location>
        <begin position="45"/>
        <end position="62"/>
    </location>
</feature>
<sequence>MELQFTITPEHTQGRIAKLLEQEILKDDQLQARLSGYVARLQDRMLAPLFFLLGLIGGMAAIYFPSRELSPEKLISMVLFTVIFVVCWWIYSGRLLSRLRERIADNRAKPRKPFHNVNRRLIESTLRTKLKAAEGAYRLEFDDRGFTLIKIKGKGAKSGLAWEQIVRFKVTPDFYSVACAKLDSKGKAYHIPRHSGLMDSDTYQQGLGLFLSLVPVSAFE</sequence>
<evidence type="ECO:0000313" key="3">
    <source>
        <dbReference type="Proteomes" id="UP000255365"/>
    </source>
</evidence>